<proteinExistence type="predicted"/>
<evidence type="ECO:0000313" key="2">
    <source>
        <dbReference type="EMBL" id="CAF0778354.1"/>
    </source>
</evidence>
<dbReference type="EMBL" id="CAJNOC010000573">
    <property type="protein sequence ID" value="CAF0778354.1"/>
    <property type="molecule type" value="Genomic_DNA"/>
</dbReference>
<keyword evidence="3" id="KW-1185">Reference proteome</keyword>
<name>A0A813RCE9_9BILA</name>
<gene>
    <name evidence="2" type="ORF">OXX778_LOCUS5321</name>
</gene>
<accession>A0A813RCE9</accession>
<dbReference type="AlphaFoldDB" id="A0A813RCE9"/>
<reference evidence="2" key="1">
    <citation type="submission" date="2021-02" db="EMBL/GenBank/DDBJ databases">
        <authorList>
            <person name="Nowell W R."/>
        </authorList>
    </citation>
    <scope>NUCLEOTIDE SEQUENCE</scope>
    <source>
        <strain evidence="2">Ploen Becks lab</strain>
    </source>
</reference>
<feature type="region of interest" description="Disordered" evidence="1">
    <location>
        <begin position="23"/>
        <end position="56"/>
    </location>
</feature>
<evidence type="ECO:0000313" key="3">
    <source>
        <dbReference type="Proteomes" id="UP000663879"/>
    </source>
</evidence>
<comment type="caution">
    <text evidence="2">The sequence shown here is derived from an EMBL/GenBank/DDBJ whole genome shotgun (WGS) entry which is preliminary data.</text>
</comment>
<evidence type="ECO:0000256" key="1">
    <source>
        <dbReference type="SAM" id="MobiDB-lite"/>
    </source>
</evidence>
<dbReference type="Proteomes" id="UP000663879">
    <property type="component" value="Unassembled WGS sequence"/>
</dbReference>
<protein>
    <submittedName>
        <fullName evidence="2">Uncharacterized protein</fullName>
    </submittedName>
</protein>
<organism evidence="2 3">
    <name type="scientific">Brachionus calyciflorus</name>
    <dbReference type="NCBI Taxonomy" id="104777"/>
    <lineage>
        <taxon>Eukaryota</taxon>
        <taxon>Metazoa</taxon>
        <taxon>Spiralia</taxon>
        <taxon>Gnathifera</taxon>
        <taxon>Rotifera</taxon>
        <taxon>Eurotatoria</taxon>
        <taxon>Monogononta</taxon>
        <taxon>Pseudotrocha</taxon>
        <taxon>Ploima</taxon>
        <taxon>Brachionidae</taxon>
        <taxon>Brachionus</taxon>
    </lineage>
</organism>
<sequence length="193" mass="21672">MPGSKARAWKRAKAKETYDVHYGNGCHLPNLKRKREESPNTAANRKLPTTSKPKSVLERNSIVPIKRQIECQNQNQIQEEASNNVEVVNSQVVQDKFISACTSRTIQNEHDNILTAVENSEGTTDRAKTFHPFGLALCNCVQSIEFAFFSGLRLDICFITILCLLDEKPALELQPSDVVQTVKAQIESDEEDI</sequence>
<feature type="compositionally biased region" description="Polar residues" evidence="1">
    <location>
        <begin position="39"/>
        <end position="53"/>
    </location>
</feature>